<proteinExistence type="predicted"/>
<dbReference type="EMBL" id="OIVN01005153">
    <property type="protein sequence ID" value="SPD21135.1"/>
    <property type="molecule type" value="Genomic_DNA"/>
</dbReference>
<reference evidence="2" key="1">
    <citation type="submission" date="2018-02" db="EMBL/GenBank/DDBJ databases">
        <authorList>
            <person name="Cohen D.B."/>
            <person name="Kent A.D."/>
        </authorList>
    </citation>
    <scope>NUCLEOTIDE SEQUENCE</scope>
</reference>
<evidence type="ECO:0000313" key="2">
    <source>
        <dbReference type="EMBL" id="SPD21135.1"/>
    </source>
</evidence>
<organism evidence="2">
    <name type="scientific">Fagus sylvatica</name>
    <name type="common">Beechnut</name>
    <dbReference type="NCBI Taxonomy" id="28930"/>
    <lineage>
        <taxon>Eukaryota</taxon>
        <taxon>Viridiplantae</taxon>
        <taxon>Streptophyta</taxon>
        <taxon>Embryophyta</taxon>
        <taxon>Tracheophyta</taxon>
        <taxon>Spermatophyta</taxon>
        <taxon>Magnoliopsida</taxon>
        <taxon>eudicotyledons</taxon>
        <taxon>Gunneridae</taxon>
        <taxon>Pentapetalae</taxon>
        <taxon>rosids</taxon>
        <taxon>fabids</taxon>
        <taxon>Fagales</taxon>
        <taxon>Fagaceae</taxon>
        <taxon>Fagus</taxon>
    </lineage>
</organism>
<sequence length="205" mass="23966">MSSGSSTKPSTVRTMVSNAKFEVEKFDGTNNFGMWQCEVMDVLVQQELDIALEDKPEEMSTKDWEKINRQACGTIRLCLAKDQKYFVMRETKAKELWKKLENKYMTKSMENRLYLKKNLFCFQFREDRWWHHMKLVSKKEIACTTKRFGKDISNLINSGNIASRDIIVHDFFTDKVVVYFNVFGSSMEDGIRSKCQSANIVTLEC</sequence>
<dbReference type="EMBL" id="OIVN01000183">
    <property type="protein sequence ID" value="SPC75836.1"/>
    <property type="molecule type" value="Genomic_DNA"/>
</dbReference>
<evidence type="ECO:0008006" key="3">
    <source>
        <dbReference type="Google" id="ProtNLM"/>
    </source>
</evidence>
<dbReference type="AlphaFoldDB" id="A0A2N9IA27"/>
<name>A0A2N9IA27_FAGSY</name>
<evidence type="ECO:0000313" key="1">
    <source>
        <dbReference type="EMBL" id="SPC75836.1"/>
    </source>
</evidence>
<accession>A0A2N9IA27</accession>
<gene>
    <name evidence="1" type="ORF">FSB_LOCUS3718</name>
    <name evidence="2" type="ORF">FSB_LOCUS49017</name>
</gene>
<protein>
    <recommendedName>
        <fullName evidence="3">Retrotransposon Copia-like N-terminal domain-containing protein</fullName>
    </recommendedName>
</protein>
<dbReference type="Pfam" id="PF14223">
    <property type="entry name" value="Retrotran_gag_2"/>
    <property type="match status" value="1"/>
</dbReference>